<dbReference type="AlphaFoldDB" id="A0A9D1EJB1"/>
<dbReference type="InterPro" id="IPR000131">
    <property type="entry name" value="ATP_synth_F1_gsu"/>
</dbReference>
<protein>
    <recommendedName>
        <fullName evidence="10">ATP synthase gamma chain</fullName>
    </recommendedName>
    <alternativeName>
        <fullName evidence="10">ATP synthase F1 sector gamma subunit</fullName>
    </alternativeName>
    <alternativeName>
        <fullName evidence="10">F-ATPase gamma subunit</fullName>
    </alternativeName>
</protein>
<keyword evidence="5 10" id="KW-0375">Hydrogen ion transport</keyword>
<reference evidence="11" key="1">
    <citation type="submission" date="2020-10" db="EMBL/GenBank/DDBJ databases">
        <authorList>
            <person name="Gilroy R."/>
        </authorList>
    </citation>
    <scope>NUCLEOTIDE SEQUENCE</scope>
    <source>
        <strain evidence="11">ChiSxjej1B13-7041</strain>
    </source>
</reference>
<evidence type="ECO:0000256" key="9">
    <source>
        <dbReference type="ARBA" id="ARBA00023310"/>
    </source>
</evidence>
<dbReference type="PROSITE" id="PS00153">
    <property type="entry name" value="ATPASE_GAMMA"/>
    <property type="match status" value="1"/>
</dbReference>
<dbReference type="PRINTS" id="PR00126">
    <property type="entry name" value="ATPASEGAMMA"/>
</dbReference>
<evidence type="ECO:0000256" key="7">
    <source>
        <dbReference type="ARBA" id="ARBA00023136"/>
    </source>
</evidence>
<evidence type="ECO:0000256" key="8">
    <source>
        <dbReference type="ARBA" id="ARBA00023196"/>
    </source>
</evidence>
<organism evidence="11 12">
    <name type="scientific">Candidatus Egerieimonas intestinavium</name>
    <dbReference type="NCBI Taxonomy" id="2840777"/>
    <lineage>
        <taxon>Bacteria</taxon>
        <taxon>Bacillati</taxon>
        <taxon>Bacillota</taxon>
        <taxon>Clostridia</taxon>
        <taxon>Lachnospirales</taxon>
        <taxon>Lachnospiraceae</taxon>
        <taxon>Lachnospiraceae incertae sedis</taxon>
        <taxon>Candidatus Egerieimonas</taxon>
    </lineage>
</organism>
<evidence type="ECO:0000256" key="3">
    <source>
        <dbReference type="ARBA" id="ARBA00007681"/>
    </source>
</evidence>
<comment type="function">
    <text evidence="1 10">Produces ATP from ADP in the presence of a proton gradient across the membrane. The gamma chain is believed to be important in regulating ATPase activity and the flow of protons through the CF(0) complex.</text>
</comment>
<dbReference type="EMBL" id="DVHU01000059">
    <property type="protein sequence ID" value="HIR93023.1"/>
    <property type="molecule type" value="Genomic_DNA"/>
</dbReference>
<evidence type="ECO:0000256" key="5">
    <source>
        <dbReference type="ARBA" id="ARBA00022781"/>
    </source>
</evidence>
<keyword evidence="9 10" id="KW-0066">ATP synthesis</keyword>
<dbReference type="HAMAP" id="MF_00815">
    <property type="entry name" value="ATP_synth_gamma_bact"/>
    <property type="match status" value="1"/>
</dbReference>
<evidence type="ECO:0000256" key="6">
    <source>
        <dbReference type="ARBA" id="ARBA00023065"/>
    </source>
</evidence>
<evidence type="ECO:0000256" key="4">
    <source>
        <dbReference type="ARBA" id="ARBA00022448"/>
    </source>
</evidence>
<keyword evidence="10" id="KW-1003">Cell membrane</keyword>
<evidence type="ECO:0000256" key="10">
    <source>
        <dbReference type="HAMAP-Rule" id="MF_00815"/>
    </source>
</evidence>
<dbReference type="Pfam" id="PF00231">
    <property type="entry name" value="ATP-synt"/>
    <property type="match status" value="1"/>
</dbReference>
<evidence type="ECO:0000313" key="11">
    <source>
        <dbReference type="EMBL" id="HIR93023.1"/>
    </source>
</evidence>
<comment type="subunit">
    <text evidence="10">F-type ATPases have 2 components, CF(1) - the catalytic core - and CF(0) - the membrane proton channel. CF(1) has five subunits: alpha(3), beta(3), gamma(1), delta(1), epsilon(1). CF(0) has three main subunits: a, b and c.</text>
</comment>
<dbReference type="GO" id="GO:0005886">
    <property type="term" value="C:plasma membrane"/>
    <property type="evidence" value="ECO:0007669"/>
    <property type="project" value="UniProtKB-SubCell"/>
</dbReference>
<keyword evidence="8 10" id="KW-0139">CF(1)</keyword>
<dbReference type="GO" id="GO:0042777">
    <property type="term" value="P:proton motive force-driven plasma membrane ATP synthesis"/>
    <property type="evidence" value="ECO:0007669"/>
    <property type="project" value="UniProtKB-UniRule"/>
</dbReference>
<keyword evidence="7 10" id="KW-0472">Membrane</keyword>
<comment type="subcellular location">
    <subcellularLocation>
        <location evidence="10">Cell membrane</location>
        <topology evidence="10">Peripheral membrane protein</topology>
    </subcellularLocation>
    <subcellularLocation>
        <location evidence="2">Membrane</location>
        <topology evidence="2">Peripheral membrane protein</topology>
    </subcellularLocation>
</comment>
<dbReference type="GO" id="GO:0046933">
    <property type="term" value="F:proton-transporting ATP synthase activity, rotational mechanism"/>
    <property type="evidence" value="ECO:0007669"/>
    <property type="project" value="UniProtKB-UniRule"/>
</dbReference>
<evidence type="ECO:0000256" key="1">
    <source>
        <dbReference type="ARBA" id="ARBA00003456"/>
    </source>
</evidence>
<dbReference type="SUPFAM" id="SSF52943">
    <property type="entry name" value="ATP synthase (F1-ATPase), gamma subunit"/>
    <property type="match status" value="1"/>
</dbReference>
<keyword evidence="6 10" id="KW-0406">Ion transport</keyword>
<dbReference type="GO" id="GO:0005524">
    <property type="term" value="F:ATP binding"/>
    <property type="evidence" value="ECO:0007669"/>
    <property type="project" value="UniProtKB-UniRule"/>
</dbReference>
<dbReference type="Gene3D" id="3.40.1380.10">
    <property type="match status" value="1"/>
</dbReference>
<name>A0A9D1EJB1_9FIRM</name>
<comment type="similarity">
    <text evidence="3 10">Belongs to the ATPase gamma chain family.</text>
</comment>
<dbReference type="GO" id="GO:0045259">
    <property type="term" value="C:proton-transporting ATP synthase complex"/>
    <property type="evidence" value="ECO:0007669"/>
    <property type="project" value="UniProtKB-KW"/>
</dbReference>
<dbReference type="CDD" id="cd12151">
    <property type="entry name" value="F1-ATPase_gamma"/>
    <property type="match status" value="1"/>
</dbReference>
<dbReference type="PANTHER" id="PTHR11693">
    <property type="entry name" value="ATP SYNTHASE GAMMA CHAIN"/>
    <property type="match status" value="1"/>
</dbReference>
<proteinExistence type="inferred from homology"/>
<reference evidence="11" key="2">
    <citation type="journal article" date="2021" name="PeerJ">
        <title>Extensive microbial diversity within the chicken gut microbiome revealed by metagenomics and culture.</title>
        <authorList>
            <person name="Gilroy R."/>
            <person name="Ravi A."/>
            <person name="Getino M."/>
            <person name="Pursley I."/>
            <person name="Horton D.L."/>
            <person name="Alikhan N.F."/>
            <person name="Baker D."/>
            <person name="Gharbi K."/>
            <person name="Hall N."/>
            <person name="Watson M."/>
            <person name="Adriaenssens E.M."/>
            <person name="Foster-Nyarko E."/>
            <person name="Jarju S."/>
            <person name="Secka A."/>
            <person name="Antonio M."/>
            <person name="Oren A."/>
            <person name="Chaudhuri R.R."/>
            <person name="La Ragione R."/>
            <person name="Hildebrand F."/>
            <person name="Pallen M.J."/>
        </authorList>
    </citation>
    <scope>NUCLEOTIDE SEQUENCE</scope>
    <source>
        <strain evidence="11">ChiSxjej1B13-7041</strain>
    </source>
</reference>
<dbReference type="Gene3D" id="1.10.287.80">
    <property type="entry name" value="ATP synthase, gamma subunit, helix hairpin domain"/>
    <property type="match status" value="1"/>
</dbReference>
<dbReference type="PANTHER" id="PTHR11693:SF22">
    <property type="entry name" value="ATP SYNTHASE SUBUNIT GAMMA, MITOCHONDRIAL"/>
    <property type="match status" value="1"/>
</dbReference>
<sequence length="296" mass="34149">MANAKEIQIRMKSIRDTMKITSAMYMISSSKMKKAKKILEDTEPYFYNLRGAIRRIQRHVPNIENQYFDMRPEIPEKDRRVGIILVTGDKGLAGAYNHNIIRMTEEELEKGCQVKLYPLGIVGRQYFEKKDVNMDGSFRYTVQNPSMHRARLIAEEVISQFLSGNLDEVYIIYTRMEGAALMVPKKERLLPLKKKGLEDEKNIPIEFHREEIQMIPSPEEVLNSIVPNYLIGRLYGCLVEAYASENNSRMMAMESSTNNAKEMLKELSIAYNRARQAAITQEITEVISGARAQKRK</sequence>
<evidence type="ECO:0000256" key="2">
    <source>
        <dbReference type="ARBA" id="ARBA00004170"/>
    </source>
</evidence>
<dbReference type="InterPro" id="IPR035968">
    <property type="entry name" value="ATP_synth_F1_ATPase_gsu"/>
</dbReference>
<dbReference type="InterPro" id="IPR023632">
    <property type="entry name" value="ATP_synth_F1_gsu_CS"/>
</dbReference>
<gene>
    <name evidence="10 11" type="primary">atpG</name>
    <name evidence="11" type="ORF">IAB98_06360</name>
</gene>
<evidence type="ECO:0000313" key="12">
    <source>
        <dbReference type="Proteomes" id="UP000886841"/>
    </source>
</evidence>
<dbReference type="NCBIfam" id="TIGR01146">
    <property type="entry name" value="ATPsyn_F1gamma"/>
    <property type="match status" value="1"/>
</dbReference>
<accession>A0A9D1EJB1</accession>
<keyword evidence="4 10" id="KW-0813">Transport</keyword>
<dbReference type="Proteomes" id="UP000886841">
    <property type="component" value="Unassembled WGS sequence"/>
</dbReference>
<comment type="caution">
    <text evidence="11">The sequence shown here is derived from an EMBL/GenBank/DDBJ whole genome shotgun (WGS) entry which is preliminary data.</text>
</comment>